<dbReference type="HOGENOM" id="CLU_2914770_0_0_4"/>
<protein>
    <submittedName>
        <fullName evidence="1">Uncharacterized protein</fullName>
    </submittedName>
</protein>
<evidence type="ECO:0000313" key="2">
    <source>
        <dbReference type="Proteomes" id="UP000001692"/>
    </source>
</evidence>
<accession>B3R3W2</accession>
<name>B3R3W2_CUPTR</name>
<dbReference type="Proteomes" id="UP000001692">
    <property type="component" value="Chromosome 1"/>
</dbReference>
<reference evidence="1 2" key="1">
    <citation type="journal article" date="2008" name="Genome Res.">
        <title>Genome sequence of the beta-rhizobium Cupriavidus taiwanensis and comparative genomics of rhizobia.</title>
        <authorList>
            <person name="Amadou C."/>
            <person name="Pascal G."/>
            <person name="Mangenot S."/>
            <person name="Glew M."/>
            <person name="Bontemps C."/>
            <person name="Capela D."/>
            <person name="Carrere S."/>
            <person name="Cruveiller S."/>
            <person name="Dossat C."/>
            <person name="Lajus A."/>
            <person name="Marchetti M."/>
            <person name="Poinsot V."/>
            <person name="Rouy Z."/>
            <person name="Servin B."/>
            <person name="Saad M."/>
            <person name="Schenowitz C."/>
            <person name="Barbe V."/>
            <person name="Batut J."/>
            <person name="Medigue C."/>
            <person name="Masson-Boivin C."/>
        </authorList>
    </citation>
    <scope>NUCLEOTIDE SEQUENCE [LARGE SCALE GENOMIC DNA]</scope>
    <source>
        <strain evidence="2">DSM 17343 / BCRC 17206 / CCUG 44338 / CIP 107171 / LMG 19424 / R1</strain>
    </source>
</reference>
<dbReference type="KEGG" id="cti:RALTA_A1029"/>
<organism evidence="1 2">
    <name type="scientific">Cupriavidus taiwanensis (strain DSM 17343 / BCRC 17206 / CCUG 44338 / CIP 107171 / LMG 19424 / R1)</name>
    <name type="common">Ralstonia taiwanensis (strain LMG 19424)</name>
    <dbReference type="NCBI Taxonomy" id="977880"/>
    <lineage>
        <taxon>Bacteria</taxon>
        <taxon>Pseudomonadati</taxon>
        <taxon>Pseudomonadota</taxon>
        <taxon>Betaproteobacteria</taxon>
        <taxon>Burkholderiales</taxon>
        <taxon>Burkholderiaceae</taxon>
        <taxon>Cupriavidus</taxon>
    </lineage>
</organism>
<dbReference type="AlphaFoldDB" id="B3R3W2"/>
<dbReference type="EMBL" id="CU633749">
    <property type="protein sequence ID" value="CAQ68994.1"/>
    <property type="molecule type" value="Genomic_DNA"/>
</dbReference>
<evidence type="ECO:0000313" key="1">
    <source>
        <dbReference type="EMBL" id="CAQ68994.1"/>
    </source>
</evidence>
<proteinExistence type="predicted"/>
<gene>
    <name evidence="1" type="ordered locus">RALTA_A1029</name>
</gene>
<sequence length="61" mass="6380">MCTVSREASMPASALLGRHFAFLAGRIRCARVQAVKWSDFSFTPSGHVHGAGAVAASCATE</sequence>
<keyword evidence="2" id="KW-1185">Reference proteome</keyword>